<gene>
    <name evidence="2" type="ORF">H9725_02470</name>
</gene>
<comment type="caution">
    <text evidence="2">The sequence shown here is derived from an EMBL/GenBank/DDBJ whole genome shotgun (WGS) entry which is preliminary data.</text>
</comment>
<sequence length="137" mass="15394">MKKYRNWIVSALGLLLWAVGFWMVKGDVRSTLAYVCIGLGCGMFGYGAGELIAGRVLKGAPELQRQMEIDRQDERNVAIADRAKGRAFDLMTFLFGALMVSFALMGVELAAVLLLVAAYLFIHGYALYWRLRYDKEM</sequence>
<reference evidence="2" key="2">
    <citation type="submission" date="2021-04" db="EMBL/GenBank/DDBJ databases">
        <authorList>
            <person name="Gilroy R."/>
        </authorList>
    </citation>
    <scope>NUCLEOTIDE SEQUENCE</scope>
    <source>
        <strain evidence="2">ChiBcec16-3735</strain>
    </source>
</reference>
<dbReference type="AlphaFoldDB" id="A0A9D2FE93"/>
<proteinExistence type="predicted"/>
<keyword evidence="1" id="KW-0472">Membrane</keyword>
<evidence type="ECO:0000313" key="3">
    <source>
        <dbReference type="Proteomes" id="UP000824065"/>
    </source>
</evidence>
<dbReference type="Proteomes" id="UP000824065">
    <property type="component" value="Unassembled WGS sequence"/>
</dbReference>
<feature type="transmembrane region" description="Helical" evidence="1">
    <location>
        <begin position="111"/>
        <end position="131"/>
    </location>
</feature>
<accession>A0A9D2FE93</accession>
<name>A0A9D2FE93_9FIRM</name>
<keyword evidence="1" id="KW-0812">Transmembrane</keyword>
<evidence type="ECO:0000256" key="1">
    <source>
        <dbReference type="SAM" id="Phobius"/>
    </source>
</evidence>
<reference evidence="2" key="1">
    <citation type="journal article" date="2021" name="PeerJ">
        <title>Extensive microbial diversity within the chicken gut microbiome revealed by metagenomics and culture.</title>
        <authorList>
            <person name="Gilroy R."/>
            <person name="Ravi A."/>
            <person name="Getino M."/>
            <person name="Pursley I."/>
            <person name="Horton D.L."/>
            <person name="Alikhan N.F."/>
            <person name="Baker D."/>
            <person name="Gharbi K."/>
            <person name="Hall N."/>
            <person name="Watson M."/>
            <person name="Adriaenssens E.M."/>
            <person name="Foster-Nyarko E."/>
            <person name="Jarju S."/>
            <person name="Secka A."/>
            <person name="Antonio M."/>
            <person name="Oren A."/>
            <person name="Chaudhuri R.R."/>
            <person name="La Ragione R."/>
            <person name="Hildebrand F."/>
            <person name="Pallen M.J."/>
        </authorList>
    </citation>
    <scope>NUCLEOTIDE SEQUENCE</scope>
    <source>
        <strain evidence="2">ChiBcec16-3735</strain>
    </source>
</reference>
<evidence type="ECO:0008006" key="4">
    <source>
        <dbReference type="Google" id="ProtNLM"/>
    </source>
</evidence>
<dbReference type="EMBL" id="DXBJ01000017">
    <property type="protein sequence ID" value="HIZ57440.1"/>
    <property type="molecule type" value="Genomic_DNA"/>
</dbReference>
<feature type="transmembrane region" description="Helical" evidence="1">
    <location>
        <begin position="7"/>
        <end position="25"/>
    </location>
</feature>
<organism evidence="2 3">
    <name type="scientific">Candidatus Faecalibacterium gallistercoris</name>
    <dbReference type="NCBI Taxonomy" id="2838579"/>
    <lineage>
        <taxon>Bacteria</taxon>
        <taxon>Bacillati</taxon>
        <taxon>Bacillota</taxon>
        <taxon>Clostridia</taxon>
        <taxon>Eubacteriales</taxon>
        <taxon>Oscillospiraceae</taxon>
        <taxon>Faecalibacterium</taxon>
    </lineage>
</organism>
<feature type="transmembrane region" description="Helical" evidence="1">
    <location>
        <begin position="31"/>
        <end position="57"/>
    </location>
</feature>
<feature type="transmembrane region" description="Helical" evidence="1">
    <location>
        <begin position="87"/>
        <end position="105"/>
    </location>
</feature>
<evidence type="ECO:0000313" key="2">
    <source>
        <dbReference type="EMBL" id="HIZ57440.1"/>
    </source>
</evidence>
<protein>
    <recommendedName>
        <fullName evidence="4">DUF2178 domain-containing protein</fullName>
    </recommendedName>
</protein>
<keyword evidence="1" id="KW-1133">Transmembrane helix</keyword>